<name>A0A8J3YVN2_9ACTN</name>
<dbReference type="PANTHER" id="PTHR47691:SF3">
    <property type="entry name" value="HTH-TYPE TRANSCRIPTIONAL REGULATOR RV0890C-RELATED"/>
    <property type="match status" value="1"/>
</dbReference>
<dbReference type="Proteomes" id="UP000612585">
    <property type="component" value="Unassembled WGS sequence"/>
</dbReference>
<dbReference type="SUPFAM" id="SSF52540">
    <property type="entry name" value="P-loop containing nucleoside triphosphate hydrolases"/>
    <property type="match status" value="1"/>
</dbReference>
<feature type="compositionally biased region" description="Pro residues" evidence="1">
    <location>
        <begin position="65"/>
        <end position="76"/>
    </location>
</feature>
<comment type="caution">
    <text evidence="3">The sequence shown here is derived from an EMBL/GenBank/DDBJ whole genome shotgun (WGS) entry which is preliminary data.</text>
</comment>
<sequence>MTQAEVADLTGLSVRAISNIERNVHSRLRRDSLVRIARVLNLDEAQVAVLRGVRSRQAVGRWPGEPWPGEPVPSRPRPGDGETRVPAQLPMAVPDLVGRGRVSDEVVGALTAEPATGRVRGCPSVVVVNGAVGVGKTALAVHVGHRVRAKFPDGQLFLDLRGTADALAHAVFAVGPSDGHVPTDPVDRAALLRSYLSDRRVLVVIDGAATEAQVRSLLPGSSGCAVLVTSHRRLLGLEGARHIGVDPLDEQAAVDLIRRSAGRDPADLQPLARWCGFAPLALRAVGIRLAAHPDVSPSDLLALLATAPRPLDLLTAGDLAVRDRLAAAHDTLDGTTRRMFALLTTADPAALTPRAVAAATACTPEVARARLDAIADSGLLHRLTTPDGHRYRLDGPARAFAREAGVAAQTRPTRTA</sequence>
<evidence type="ECO:0000256" key="1">
    <source>
        <dbReference type="SAM" id="MobiDB-lite"/>
    </source>
</evidence>
<dbReference type="GO" id="GO:0003677">
    <property type="term" value="F:DNA binding"/>
    <property type="evidence" value="ECO:0007669"/>
    <property type="project" value="InterPro"/>
</dbReference>
<accession>A0A8J3YVN2</accession>
<dbReference type="EMBL" id="BOPG01000003">
    <property type="protein sequence ID" value="GIJ52759.1"/>
    <property type="molecule type" value="Genomic_DNA"/>
</dbReference>
<feature type="region of interest" description="Disordered" evidence="1">
    <location>
        <begin position="60"/>
        <end position="86"/>
    </location>
</feature>
<evidence type="ECO:0000259" key="2">
    <source>
        <dbReference type="PROSITE" id="PS50943"/>
    </source>
</evidence>
<dbReference type="CDD" id="cd00093">
    <property type="entry name" value="HTH_XRE"/>
    <property type="match status" value="1"/>
</dbReference>
<dbReference type="PRINTS" id="PR00364">
    <property type="entry name" value="DISEASERSIST"/>
</dbReference>
<keyword evidence="4" id="KW-1185">Reference proteome</keyword>
<dbReference type="Pfam" id="PF01381">
    <property type="entry name" value="HTH_3"/>
    <property type="match status" value="1"/>
</dbReference>
<protein>
    <recommendedName>
        <fullName evidence="2">HTH cro/C1-type domain-containing protein</fullName>
    </recommendedName>
</protein>
<dbReference type="PANTHER" id="PTHR47691">
    <property type="entry name" value="REGULATOR-RELATED"/>
    <property type="match status" value="1"/>
</dbReference>
<dbReference type="SUPFAM" id="SSF47413">
    <property type="entry name" value="lambda repressor-like DNA-binding domains"/>
    <property type="match status" value="1"/>
</dbReference>
<dbReference type="PROSITE" id="PS50943">
    <property type="entry name" value="HTH_CROC1"/>
    <property type="match status" value="1"/>
</dbReference>
<reference evidence="3" key="1">
    <citation type="submission" date="2021-01" db="EMBL/GenBank/DDBJ databases">
        <title>Whole genome shotgun sequence of Virgisporangium aurantiacum NBRC 16421.</title>
        <authorList>
            <person name="Komaki H."/>
            <person name="Tamura T."/>
        </authorList>
    </citation>
    <scope>NUCLEOTIDE SEQUENCE</scope>
    <source>
        <strain evidence="3">NBRC 16421</strain>
    </source>
</reference>
<dbReference type="InterPro" id="IPR001387">
    <property type="entry name" value="Cro/C1-type_HTH"/>
</dbReference>
<dbReference type="AlphaFoldDB" id="A0A8J3YVN2"/>
<dbReference type="Gene3D" id="3.40.50.300">
    <property type="entry name" value="P-loop containing nucleotide triphosphate hydrolases"/>
    <property type="match status" value="1"/>
</dbReference>
<organism evidence="3 4">
    <name type="scientific">Virgisporangium aurantiacum</name>
    <dbReference type="NCBI Taxonomy" id="175570"/>
    <lineage>
        <taxon>Bacteria</taxon>
        <taxon>Bacillati</taxon>
        <taxon>Actinomycetota</taxon>
        <taxon>Actinomycetes</taxon>
        <taxon>Micromonosporales</taxon>
        <taxon>Micromonosporaceae</taxon>
        <taxon>Virgisporangium</taxon>
    </lineage>
</organism>
<dbReference type="InterPro" id="IPR010982">
    <property type="entry name" value="Lambda_DNA-bd_dom_sf"/>
</dbReference>
<gene>
    <name evidence="3" type="ORF">Vau01_002750</name>
</gene>
<proteinExistence type="predicted"/>
<dbReference type="Gene3D" id="1.10.260.40">
    <property type="entry name" value="lambda repressor-like DNA-binding domains"/>
    <property type="match status" value="1"/>
</dbReference>
<evidence type="ECO:0000313" key="4">
    <source>
        <dbReference type="Proteomes" id="UP000612585"/>
    </source>
</evidence>
<evidence type="ECO:0000313" key="3">
    <source>
        <dbReference type="EMBL" id="GIJ52759.1"/>
    </source>
</evidence>
<feature type="domain" description="HTH cro/C1-type" evidence="2">
    <location>
        <begin position="1"/>
        <end position="47"/>
    </location>
</feature>
<dbReference type="InterPro" id="IPR027417">
    <property type="entry name" value="P-loop_NTPase"/>
</dbReference>